<feature type="domain" description="N-acetylmuramoyl-L-alanine amidase" evidence="5">
    <location>
        <begin position="49"/>
        <end position="184"/>
    </location>
</feature>
<proteinExistence type="predicted"/>
<dbReference type="AlphaFoldDB" id="A0A1I4XTJ1"/>
<protein>
    <recommendedName>
        <fullName evidence="2">N-acetylmuramoyl-L-alanine amidase</fullName>
        <ecNumber evidence="2">3.5.1.28</ecNumber>
    </recommendedName>
</protein>
<gene>
    <name evidence="6" type="ORF">SAMN05660413_00324</name>
</gene>
<dbReference type="Proteomes" id="UP000199153">
    <property type="component" value="Unassembled WGS sequence"/>
</dbReference>
<dbReference type="RefSeq" id="WP_093405020.1">
    <property type="nucleotide sequence ID" value="NZ_FOVL01000001.1"/>
</dbReference>
<evidence type="ECO:0000259" key="5">
    <source>
        <dbReference type="SMART" id="SM00644"/>
    </source>
</evidence>
<keyword evidence="7" id="KW-1185">Reference proteome</keyword>
<organism evidence="6 7">
    <name type="scientific">Salegentibacter flavus</name>
    <dbReference type="NCBI Taxonomy" id="287099"/>
    <lineage>
        <taxon>Bacteria</taxon>
        <taxon>Pseudomonadati</taxon>
        <taxon>Bacteroidota</taxon>
        <taxon>Flavobacteriia</taxon>
        <taxon>Flavobacteriales</taxon>
        <taxon>Flavobacteriaceae</taxon>
        <taxon>Salegentibacter</taxon>
    </lineage>
</organism>
<dbReference type="CDD" id="cd06583">
    <property type="entry name" value="PGRP"/>
    <property type="match status" value="1"/>
</dbReference>
<dbReference type="SUPFAM" id="SSF55846">
    <property type="entry name" value="N-acetylmuramoyl-L-alanine amidase-like"/>
    <property type="match status" value="1"/>
</dbReference>
<dbReference type="InterPro" id="IPR002502">
    <property type="entry name" value="Amidase_domain"/>
</dbReference>
<dbReference type="Pfam" id="PF01510">
    <property type="entry name" value="Amidase_2"/>
    <property type="match status" value="1"/>
</dbReference>
<dbReference type="GO" id="GO:0008745">
    <property type="term" value="F:N-acetylmuramoyl-L-alanine amidase activity"/>
    <property type="evidence" value="ECO:0007669"/>
    <property type="project" value="UniProtKB-EC"/>
</dbReference>
<sequence length="227" mass="26045">MKKLVLISLVILFTSCGPSREVAYFIIDKPINFNEERRELSLDYMEERYDLRKKTPKITPKMIVLHWTAIPTLEASFKAFDPVKLPGARADIQKAGALNVSAHFLVHRNGEIYRLMPEKLMARHVIGLNHVAIGIENVGGTEEAPLTQAQVDANIWLVNYLANKYNIDYLIGHYEYTNFENHPLWKEKDSGYRTQKTDPGVDFMNAVRRATKNFNFKPVPKPKSTVK</sequence>
<dbReference type="SMART" id="SM00644">
    <property type="entry name" value="Ami_2"/>
    <property type="match status" value="1"/>
</dbReference>
<accession>A0A1I4XTJ1</accession>
<keyword evidence="3" id="KW-0378">Hydrolase</keyword>
<dbReference type="STRING" id="287099.SAMN05660413_00324"/>
<dbReference type="PANTHER" id="PTHR30417">
    <property type="entry name" value="N-ACETYLMURAMOYL-L-ALANINE AMIDASE AMID"/>
    <property type="match status" value="1"/>
</dbReference>
<dbReference type="GO" id="GO:0009253">
    <property type="term" value="P:peptidoglycan catabolic process"/>
    <property type="evidence" value="ECO:0007669"/>
    <property type="project" value="InterPro"/>
</dbReference>
<evidence type="ECO:0000313" key="7">
    <source>
        <dbReference type="Proteomes" id="UP000199153"/>
    </source>
</evidence>
<comment type="catalytic activity">
    <reaction evidence="1">
        <text>Hydrolyzes the link between N-acetylmuramoyl residues and L-amino acid residues in certain cell-wall glycopeptides.</text>
        <dbReference type="EC" id="3.5.1.28"/>
    </reaction>
</comment>
<dbReference type="EMBL" id="FOVL01000001">
    <property type="protein sequence ID" value="SFN29195.1"/>
    <property type="molecule type" value="Genomic_DNA"/>
</dbReference>
<dbReference type="PROSITE" id="PS51257">
    <property type="entry name" value="PROKAR_LIPOPROTEIN"/>
    <property type="match status" value="1"/>
</dbReference>
<dbReference type="PANTHER" id="PTHR30417:SF1">
    <property type="entry name" value="N-ACETYLMURAMOYL-L-ALANINE AMIDASE AMID"/>
    <property type="match status" value="1"/>
</dbReference>
<dbReference type="GO" id="GO:0009254">
    <property type="term" value="P:peptidoglycan turnover"/>
    <property type="evidence" value="ECO:0007669"/>
    <property type="project" value="TreeGrafter"/>
</dbReference>
<keyword evidence="4" id="KW-0961">Cell wall biogenesis/degradation</keyword>
<evidence type="ECO:0000313" key="6">
    <source>
        <dbReference type="EMBL" id="SFN29195.1"/>
    </source>
</evidence>
<evidence type="ECO:0000256" key="3">
    <source>
        <dbReference type="ARBA" id="ARBA00022801"/>
    </source>
</evidence>
<dbReference type="InterPro" id="IPR051206">
    <property type="entry name" value="NAMLAA_amidase_2"/>
</dbReference>
<dbReference type="InterPro" id="IPR036505">
    <property type="entry name" value="Amidase/PGRP_sf"/>
</dbReference>
<evidence type="ECO:0000256" key="2">
    <source>
        <dbReference type="ARBA" id="ARBA00011901"/>
    </source>
</evidence>
<evidence type="ECO:0000256" key="1">
    <source>
        <dbReference type="ARBA" id="ARBA00001561"/>
    </source>
</evidence>
<dbReference type="Gene3D" id="3.40.80.10">
    <property type="entry name" value="Peptidoglycan recognition protein-like"/>
    <property type="match status" value="1"/>
</dbReference>
<dbReference type="GO" id="GO:0071555">
    <property type="term" value="P:cell wall organization"/>
    <property type="evidence" value="ECO:0007669"/>
    <property type="project" value="UniProtKB-KW"/>
</dbReference>
<name>A0A1I4XTJ1_9FLAO</name>
<dbReference type="EC" id="3.5.1.28" evidence="2"/>
<evidence type="ECO:0000256" key="4">
    <source>
        <dbReference type="ARBA" id="ARBA00023316"/>
    </source>
</evidence>
<reference evidence="6 7" key="1">
    <citation type="submission" date="2016-10" db="EMBL/GenBank/DDBJ databases">
        <authorList>
            <person name="de Groot N.N."/>
        </authorList>
    </citation>
    <scope>NUCLEOTIDE SEQUENCE [LARGE SCALE GENOMIC DNA]</scope>
    <source>
        <strain evidence="6 7">DSM 17794</strain>
    </source>
</reference>
<dbReference type="OrthoDB" id="9794842at2"/>